<dbReference type="Gene3D" id="3.40.50.300">
    <property type="entry name" value="P-loop containing nucleotide triphosphate hydrolases"/>
    <property type="match status" value="1"/>
</dbReference>
<feature type="transmembrane region" description="Helical" evidence="9">
    <location>
        <begin position="304"/>
        <end position="322"/>
    </location>
</feature>
<accession>A0ABT9JRK0</accession>
<evidence type="ECO:0000256" key="7">
    <source>
        <dbReference type="ARBA" id="ARBA00022989"/>
    </source>
</evidence>
<keyword evidence="2" id="KW-1003">Cell membrane</keyword>
<dbReference type="EMBL" id="JAVCAP010000011">
    <property type="protein sequence ID" value="MDP8567192.1"/>
    <property type="molecule type" value="Genomic_DNA"/>
</dbReference>
<dbReference type="PANTHER" id="PTHR43394:SF1">
    <property type="entry name" value="ATP-BINDING CASSETTE SUB-FAMILY B MEMBER 10, MITOCHONDRIAL"/>
    <property type="match status" value="1"/>
</dbReference>
<feature type="domain" description="ABC transporter" evidence="10">
    <location>
        <begin position="479"/>
        <end position="714"/>
    </location>
</feature>
<evidence type="ECO:0000256" key="2">
    <source>
        <dbReference type="ARBA" id="ARBA00022475"/>
    </source>
</evidence>
<dbReference type="PROSITE" id="PS50990">
    <property type="entry name" value="PEPTIDASE_C39"/>
    <property type="match status" value="1"/>
</dbReference>
<feature type="transmembrane region" description="Helical" evidence="9">
    <location>
        <begin position="389"/>
        <end position="409"/>
    </location>
</feature>
<evidence type="ECO:0000256" key="8">
    <source>
        <dbReference type="ARBA" id="ARBA00023136"/>
    </source>
</evidence>
<keyword evidence="6" id="KW-0067">ATP-binding</keyword>
<gene>
    <name evidence="13" type="ORF">Q9291_04975</name>
</gene>
<keyword evidence="8 9" id="KW-0472">Membrane</keyword>
<evidence type="ECO:0000256" key="5">
    <source>
        <dbReference type="ARBA" id="ARBA00022801"/>
    </source>
</evidence>
<evidence type="ECO:0000259" key="12">
    <source>
        <dbReference type="PROSITE" id="PS50990"/>
    </source>
</evidence>
<dbReference type="InterPro" id="IPR027417">
    <property type="entry name" value="P-loop_NTPase"/>
</dbReference>
<keyword evidence="7 9" id="KW-1133">Transmembrane helix</keyword>
<dbReference type="PANTHER" id="PTHR43394">
    <property type="entry name" value="ATP-DEPENDENT PERMEASE MDL1, MITOCHONDRIAL"/>
    <property type="match status" value="1"/>
</dbReference>
<evidence type="ECO:0000313" key="14">
    <source>
        <dbReference type="Proteomes" id="UP001225906"/>
    </source>
</evidence>
<evidence type="ECO:0000256" key="9">
    <source>
        <dbReference type="SAM" id="Phobius"/>
    </source>
</evidence>
<evidence type="ECO:0000256" key="3">
    <source>
        <dbReference type="ARBA" id="ARBA00022692"/>
    </source>
</evidence>
<dbReference type="InterPro" id="IPR003593">
    <property type="entry name" value="AAA+_ATPase"/>
</dbReference>
<dbReference type="PROSITE" id="PS50893">
    <property type="entry name" value="ABC_TRANSPORTER_2"/>
    <property type="match status" value="1"/>
</dbReference>
<comment type="subcellular location">
    <subcellularLocation>
        <location evidence="1">Cell membrane</location>
        <topology evidence="1">Multi-pass membrane protein</topology>
    </subcellularLocation>
</comment>
<dbReference type="InterPro" id="IPR011527">
    <property type="entry name" value="ABC1_TM_dom"/>
</dbReference>
<dbReference type="PROSITE" id="PS50929">
    <property type="entry name" value="ABC_TM1F"/>
    <property type="match status" value="1"/>
</dbReference>
<keyword evidence="3 9" id="KW-0812">Transmembrane</keyword>
<dbReference type="InterPro" id="IPR005074">
    <property type="entry name" value="Peptidase_C39"/>
</dbReference>
<organism evidence="13 14">
    <name type="scientific">Methylophilus aquaticus</name>
    <dbReference type="NCBI Taxonomy" id="1971610"/>
    <lineage>
        <taxon>Bacteria</taxon>
        <taxon>Pseudomonadati</taxon>
        <taxon>Pseudomonadota</taxon>
        <taxon>Betaproteobacteria</taxon>
        <taxon>Nitrosomonadales</taxon>
        <taxon>Methylophilaceae</taxon>
        <taxon>Methylophilus</taxon>
    </lineage>
</organism>
<keyword evidence="4" id="KW-0547">Nucleotide-binding</keyword>
<dbReference type="Pfam" id="PF00005">
    <property type="entry name" value="ABC_tran"/>
    <property type="match status" value="1"/>
</dbReference>
<dbReference type="CDD" id="cd03245">
    <property type="entry name" value="ABCC_bacteriocin_exporters"/>
    <property type="match status" value="1"/>
</dbReference>
<dbReference type="RefSeq" id="WP_306388923.1">
    <property type="nucleotide sequence ID" value="NZ_JAVCAP010000011.1"/>
</dbReference>
<dbReference type="SUPFAM" id="SSF90123">
    <property type="entry name" value="ABC transporter transmembrane region"/>
    <property type="match status" value="1"/>
</dbReference>
<evidence type="ECO:0000256" key="4">
    <source>
        <dbReference type="ARBA" id="ARBA00022741"/>
    </source>
</evidence>
<evidence type="ECO:0000313" key="13">
    <source>
        <dbReference type="EMBL" id="MDP8567192.1"/>
    </source>
</evidence>
<dbReference type="Gene3D" id="3.90.70.10">
    <property type="entry name" value="Cysteine proteinases"/>
    <property type="match status" value="1"/>
</dbReference>
<feature type="transmembrane region" description="Helical" evidence="9">
    <location>
        <begin position="201"/>
        <end position="218"/>
    </location>
</feature>
<evidence type="ECO:0000259" key="10">
    <source>
        <dbReference type="PROSITE" id="PS50893"/>
    </source>
</evidence>
<dbReference type="Proteomes" id="UP001225906">
    <property type="component" value="Unassembled WGS sequence"/>
</dbReference>
<feature type="domain" description="Peptidase C39" evidence="12">
    <location>
        <begin position="8"/>
        <end position="131"/>
    </location>
</feature>
<feature type="transmembrane region" description="Helical" evidence="9">
    <location>
        <begin position="167"/>
        <end position="189"/>
    </location>
</feature>
<feature type="transmembrane region" description="Helical" evidence="9">
    <location>
        <begin position="273"/>
        <end position="298"/>
    </location>
</feature>
<comment type="caution">
    <text evidence="13">The sequence shown here is derived from an EMBL/GenBank/DDBJ whole genome shotgun (WGS) entry which is preliminary data.</text>
</comment>
<evidence type="ECO:0000259" key="11">
    <source>
        <dbReference type="PROSITE" id="PS50929"/>
    </source>
</evidence>
<dbReference type="SMART" id="SM00382">
    <property type="entry name" value="AAA"/>
    <property type="match status" value="1"/>
</dbReference>
<dbReference type="NCBIfam" id="TIGR03375">
    <property type="entry name" value="type_I_sec_LssB"/>
    <property type="match status" value="1"/>
</dbReference>
<dbReference type="SUPFAM" id="SSF52540">
    <property type="entry name" value="P-loop containing nucleoside triphosphate hydrolases"/>
    <property type="match status" value="1"/>
</dbReference>
<keyword evidence="5" id="KW-0378">Hydrolase</keyword>
<feature type="domain" description="ABC transmembrane type-1" evidence="11">
    <location>
        <begin position="167"/>
        <end position="445"/>
    </location>
</feature>
<keyword evidence="14" id="KW-1185">Reference proteome</keyword>
<dbReference type="InterPro" id="IPR036640">
    <property type="entry name" value="ABC1_TM_sf"/>
</dbReference>
<evidence type="ECO:0000256" key="1">
    <source>
        <dbReference type="ARBA" id="ARBA00004651"/>
    </source>
</evidence>
<dbReference type="InterPro" id="IPR039421">
    <property type="entry name" value="Type_1_exporter"/>
</dbReference>
<name>A0ABT9JRK0_9PROT</name>
<dbReference type="InterPro" id="IPR003439">
    <property type="entry name" value="ABC_transporter-like_ATP-bd"/>
</dbReference>
<dbReference type="InterPro" id="IPR017750">
    <property type="entry name" value="ATPase_T1SS"/>
</dbReference>
<evidence type="ECO:0000256" key="6">
    <source>
        <dbReference type="ARBA" id="ARBA00022840"/>
    </source>
</evidence>
<sequence>METTHYFNKSNADSLLECLLYICRHNRLATTRDALISGLPLEDGKLTPELFKRSAERLRLSVEVKQAAISTLYQPQADITLLLSNDRACQVLQVDSSQHFAQVVFPDLSMEPVTMSMADLAAQYTGYALVTKQNFIFDARTPEVGRVTVRHWFWGALTENKGIYRDVMMAAFVINLFALAMPLFTMNVYDRVVPNKAVETLWVLGIGVSLIVIGDLLLRSMRSHFLDWASSRIDVKLSAKIMEKVLGTRYDARPNSVGSFASNLRSFESVRDFITSATVVTMIDLPFGIIFLIVIAWISPLMVLPALVGGLIVLVYSLSVQAKMHDLSETMYRASAQRNASLIESLVGLETVKSMGIEGIMQNKWERSALFLSEVGSKMKLLSSSITNGSYALQQIISVVIIIVGVYLISNGDLTMGGLIACSQLTSRGLAPISQIANLFTQYHTAATSLKSLDEIMSKPVERNAGVNFLSRPAFKGDIEFKNVSFKYPGSDEFALHRVSFRIQAGEHVGLIGRMGSGKTTINKLILGLYQPTEGAILIDGIDARQIDPAELRRSIGYVQQDSHLFYGSLRDNITLRQPHADDQAVLEAAQVGGIADFVNAHPKGFDLEVGERGDTLSGGQRQGVGIARAFVTRPQIILLDEPTSAMDHSGEDVVKRRIGEAAQNKTLIVISHRNAMLEIADRLLVLDAGQVVADGSKEDVTAALRAGKVGKAR</sequence>
<protein>
    <submittedName>
        <fullName evidence="13">Type I secretion system permease/ATPase</fullName>
    </submittedName>
</protein>
<dbReference type="Pfam" id="PF00664">
    <property type="entry name" value="ABC_membrane"/>
    <property type="match status" value="1"/>
</dbReference>
<reference evidence="14" key="1">
    <citation type="journal article" date="2019" name="Int. J. Syst. Evol. Microbiol.">
        <title>The Global Catalogue of Microorganisms (GCM) 10K type strain sequencing project: providing services to taxonomists for standard genome sequencing and annotation.</title>
        <authorList>
            <consortium name="The Broad Institute Genomics Platform"/>
            <consortium name="The Broad Institute Genome Sequencing Center for Infectious Disease"/>
            <person name="Wu L."/>
            <person name="Ma J."/>
        </authorList>
    </citation>
    <scope>NUCLEOTIDE SEQUENCE [LARGE SCALE GENOMIC DNA]</scope>
    <source>
        <strain evidence="14">VKM B-3159</strain>
    </source>
</reference>
<proteinExistence type="predicted"/>
<dbReference type="CDD" id="cd18587">
    <property type="entry name" value="ABC_6TM_LapB_like"/>
    <property type="match status" value="1"/>
</dbReference>
<dbReference type="Gene3D" id="1.20.1560.10">
    <property type="entry name" value="ABC transporter type 1, transmembrane domain"/>
    <property type="match status" value="1"/>
</dbReference>